<evidence type="ECO:0000259" key="3">
    <source>
        <dbReference type="Pfam" id="PF13005"/>
    </source>
</evidence>
<dbReference type="Pfam" id="PF13007">
    <property type="entry name" value="LZ_Tnp_IS66"/>
    <property type="match status" value="1"/>
</dbReference>
<dbReference type="EMBL" id="RQXU01000058">
    <property type="protein sequence ID" value="RRH79304.1"/>
    <property type="molecule type" value="Genomic_DNA"/>
</dbReference>
<feature type="non-terminal residue" evidence="5">
    <location>
        <position position="438"/>
    </location>
</feature>
<feature type="domain" description="Transposase TnpC homeodomain" evidence="4">
    <location>
        <begin position="34"/>
        <end position="119"/>
    </location>
</feature>
<evidence type="ECO:0000256" key="1">
    <source>
        <dbReference type="SAM" id="MobiDB-lite"/>
    </source>
</evidence>
<organism evidence="5 6">
    <name type="scientific">Variovorax beijingensis</name>
    <dbReference type="NCBI Taxonomy" id="2496117"/>
    <lineage>
        <taxon>Bacteria</taxon>
        <taxon>Pseudomonadati</taxon>
        <taxon>Pseudomonadota</taxon>
        <taxon>Betaproteobacteria</taxon>
        <taxon>Burkholderiales</taxon>
        <taxon>Comamonadaceae</taxon>
        <taxon>Variovorax</taxon>
    </lineage>
</organism>
<proteinExistence type="predicted"/>
<dbReference type="Proteomes" id="UP000271590">
    <property type="component" value="Unassembled WGS sequence"/>
</dbReference>
<evidence type="ECO:0000313" key="5">
    <source>
        <dbReference type="EMBL" id="RRH79304.1"/>
    </source>
</evidence>
<feature type="domain" description="Transposase IS66 central" evidence="2">
    <location>
        <begin position="185"/>
        <end position="438"/>
    </location>
</feature>
<dbReference type="AlphaFoldDB" id="A0A3P3DZB6"/>
<dbReference type="InterPro" id="IPR024474">
    <property type="entry name" value="Znf_dom_IS66"/>
</dbReference>
<feature type="region of interest" description="Disordered" evidence="1">
    <location>
        <begin position="74"/>
        <end position="107"/>
    </location>
</feature>
<gene>
    <name evidence="5" type="ORF">EH244_32025</name>
</gene>
<dbReference type="PANTHER" id="PTHR33678:SF1">
    <property type="entry name" value="BLL1576 PROTEIN"/>
    <property type="match status" value="1"/>
</dbReference>
<sequence length="438" mass="48488">MTSQELLAANAALSGEVQRSQEALKIALLTVEKLKVEVAYLRRMKYGRSSEQLEHAQLELVGGQIAQPALTPTQAEGAGAEDGEHHSNVTSIEQGRKKRQTRQRTGVRDLPEHLPRRTVMHTPHSGCNCQACGRGLREIGQDVSEVLDYEPGSFHVVRHVRPKLACTSCSTITQAPAPSRPIDRCVAGTGLLAHVLVSKYCDHTPLYRLCQIYGREGVELQRSTLADWVAQAARLLSPLAEAIGRYVLAADKIHGDDTPIRVLGGAGAKARTGRLWVYVRDDRPSGDTASPAVWFQYSANRKGEHPVRHLRHFKGVLQADAFAGYHPLYEDGRVVEAACWSHARRKLWDIHERQHKLAGTLAHQALQRIGKVFGVEAEIRGKPPHERMQVRQERTAAMLSDLKAWFDTALSQVSAKSPMALAIGYSLSNWTALTRFVD</sequence>
<dbReference type="Pfam" id="PF03050">
    <property type="entry name" value="DDE_Tnp_IS66"/>
    <property type="match status" value="1"/>
</dbReference>
<feature type="domain" description="Transposase IS66 zinc-finger binding" evidence="3">
    <location>
        <begin position="127"/>
        <end position="169"/>
    </location>
</feature>
<name>A0A3P3DZB6_9BURK</name>
<comment type="caution">
    <text evidence="5">The sequence shown here is derived from an EMBL/GenBank/DDBJ whole genome shotgun (WGS) entry which is preliminary data.</text>
</comment>
<dbReference type="InterPro" id="IPR024463">
    <property type="entry name" value="Transposase_TnpC_homeodom"/>
</dbReference>
<dbReference type="RefSeq" id="WP_124962305.1">
    <property type="nucleotide sequence ID" value="NZ_RQXU01000058.1"/>
</dbReference>
<reference evidence="5 6" key="1">
    <citation type="submission" date="2018-11" db="EMBL/GenBank/DDBJ databases">
        <title>The genome of Variovorax sp T529.</title>
        <authorList>
            <person name="Gao J."/>
        </authorList>
    </citation>
    <scope>NUCLEOTIDE SEQUENCE [LARGE SCALE GENOMIC DNA]</scope>
    <source>
        <strain evidence="5 6">T529</strain>
    </source>
</reference>
<dbReference type="NCBIfam" id="NF033517">
    <property type="entry name" value="transpos_IS66"/>
    <property type="match status" value="1"/>
</dbReference>
<accession>A0A3P3DZB6</accession>
<dbReference type="Pfam" id="PF13005">
    <property type="entry name" value="zf-IS66"/>
    <property type="match status" value="1"/>
</dbReference>
<dbReference type="InterPro" id="IPR004291">
    <property type="entry name" value="Transposase_IS66_central"/>
</dbReference>
<protein>
    <submittedName>
        <fullName evidence="5">IS66 family transposase</fullName>
    </submittedName>
</protein>
<evidence type="ECO:0000259" key="2">
    <source>
        <dbReference type="Pfam" id="PF03050"/>
    </source>
</evidence>
<evidence type="ECO:0000313" key="6">
    <source>
        <dbReference type="Proteomes" id="UP000271590"/>
    </source>
</evidence>
<evidence type="ECO:0000259" key="4">
    <source>
        <dbReference type="Pfam" id="PF13007"/>
    </source>
</evidence>
<dbReference type="PANTHER" id="PTHR33678">
    <property type="entry name" value="BLL1576 PROTEIN"/>
    <property type="match status" value="1"/>
</dbReference>
<dbReference type="InterPro" id="IPR052344">
    <property type="entry name" value="Transposase-related"/>
</dbReference>